<name>A0A0U4WJQ4_9PSED</name>
<dbReference type="InterPro" id="IPR000182">
    <property type="entry name" value="GNAT_dom"/>
</dbReference>
<dbReference type="Proteomes" id="UP000064137">
    <property type="component" value="Chromosome"/>
</dbReference>
<dbReference type="InterPro" id="IPR016181">
    <property type="entry name" value="Acyl_CoA_acyltransferase"/>
</dbReference>
<dbReference type="GO" id="GO:0016747">
    <property type="term" value="F:acyltransferase activity, transferring groups other than amino-acyl groups"/>
    <property type="evidence" value="ECO:0007669"/>
    <property type="project" value="InterPro"/>
</dbReference>
<dbReference type="RefSeq" id="WP_059315766.1">
    <property type="nucleotide sequence ID" value="NZ_CP013987.1"/>
</dbReference>
<dbReference type="KEGG" id="por:APT59_16040"/>
<evidence type="ECO:0000313" key="2">
    <source>
        <dbReference type="EMBL" id="ALZ85634.1"/>
    </source>
</evidence>
<evidence type="ECO:0000313" key="3">
    <source>
        <dbReference type="Proteomes" id="UP000064137"/>
    </source>
</evidence>
<accession>A0A0U4WJQ4</accession>
<proteinExistence type="predicted"/>
<dbReference type="Pfam" id="PF13420">
    <property type="entry name" value="Acetyltransf_4"/>
    <property type="match status" value="1"/>
</dbReference>
<dbReference type="PANTHER" id="PTHR43072:SF8">
    <property type="entry name" value="ACYLTRANSFERASE FABY-RELATED"/>
    <property type="match status" value="1"/>
</dbReference>
<reference evidence="2 3" key="1">
    <citation type="submission" date="2016-01" db="EMBL/GenBank/DDBJ databases">
        <title>Annotation of Pseudomonas oryzihabitans USDA-ARS-USMARC-56511.</title>
        <authorList>
            <person name="Harhay G.P."/>
            <person name="Harhay D.M."/>
            <person name="Smith T.P.L."/>
            <person name="Bono J.L."/>
            <person name="Heaton M.P."/>
            <person name="Clawson M.L."/>
            <person name="Chitko-Mckown C.G."/>
            <person name="Capik S.F."/>
            <person name="DeDonder K.D."/>
            <person name="Apley M.D."/>
            <person name="Lubbers B.V."/>
            <person name="White B.J."/>
            <person name="Larson R.L."/>
        </authorList>
    </citation>
    <scope>NUCLEOTIDE SEQUENCE [LARGE SCALE GENOMIC DNA]</scope>
    <source>
        <strain evidence="2 3">USDA-ARS-USMARC-56511</strain>
    </source>
</reference>
<gene>
    <name evidence="2" type="ORF">APT59_16040</name>
</gene>
<organism evidence="2 3">
    <name type="scientific">Pseudomonas oryzihabitans</name>
    <dbReference type="NCBI Taxonomy" id="47885"/>
    <lineage>
        <taxon>Bacteria</taxon>
        <taxon>Pseudomonadati</taxon>
        <taxon>Pseudomonadota</taxon>
        <taxon>Gammaproteobacteria</taxon>
        <taxon>Pseudomonadales</taxon>
        <taxon>Pseudomonadaceae</taxon>
        <taxon>Pseudomonas</taxon>
    </lineage>
</organism>
<keyword evidence="2" id="KW-0808">Transferase</keyword>
<dbReference type="PANTHER" id="PTHR43072">
    <property type="entry name" value="N-ACETYLTRANSFERASE"/>
    <property type="match status" value="1"/>
</dbReference>
<dbReference type="Gene3D" id="3.40.630.30">
    <property type="match status" value="1"/>
</dbReference>
<feature type="domain" description="N-acetyltransferase" evidence="1">
    <location>
        <begin position="5"/>
        <end position="168"/>
    </location>
</feature>
<dbReference type="AlphaFoldDB" id="A0A0U4WJQ4"/>
<sequence>MNTDLQLRDATLADLPAIQAIYAQHVLHSCASFELEPPDVLELERRLAAVRQAGLPYRVAERDGEVVGYAYAVLYRPRPAYRHTAEDSVYVREGFGGQGIGRRLLEEVVAACTAAGFRQLVAVIGDSANQGSIALHQRQGFRMVGTFEAVGFKHGRWVDTVLMQLSLGEGDRTPGTR</sequence>
<dbReference type="CDD" id="cd04301">
    <property type="entry name" value="NAT_SF"/>
    <property type="match status" value="1"/>
</dbReference>
<protein>
    <submittedName>
        <fullName evidence="2">GCN5 family acetyltransferase</fullName>
    </submittedName>
</protein>
<dbReference type="SUPFAM" id="SSF55729">
    <property type="entry name" value="Acyl-CoA N-acyltransferases (Nat)"/>
    <property type="match status" value="1"/>
</dbReference>
<evidence type="ECO:0000259" key="1">
    <source>
        <dbReference type="PROSITE" id="PS51186"/>
    </source>
</evidence>
<dbReference type="EMBL" id="CP013987">
    <property type="protein sequence ID" value="ALZ85634.1"/>
    <property type="molecule type" value="Genomic_DNA"/>
</dbReference>
<dbReference type="PROSITE" id="PS51186">
    <property type="entry name" value="GNAT"/>
    <property type="match status" value="1"/>
</dbReference>
<dbReference type="OrthoDB" id="5459937at2"/>